<comment type="similarity">
    <text evidence="2">Belongs to the TsaE family.</text>
</comment>
<comment type="caution">
    <text evidence="11">The sequence shown here is derived from an EMBL/GenBank/DDBJ whole genome shotgun (WGS) entry which is preliminary data.</text>
</comment>
<evidence type="ECO:0000256" key="7">
    <source>
        <dbReference type="ARBA" id="ARBA00022741"/>
    </source>
</evidence>
<dbReference type="SUPFAM" id="SSF52540">
    <property type="entry name" value="P-loop containing nucleoside triphosphate hydrolases"/>
    <property type="match status" value="1"/>
</dbReference>
<keyword evidence="9" id="KW-0460">Magnesium</keyword>
<evidence type="ECO:0000256" key="6">
    <source>
        <dbReference type="ARBA" id="ARBA00022723"/>
    </source>
</evidence>
<keyword evidence="7" id="KW-0547">Nucleotide-binding</keyword>
<protein>
    <recommendedName>
        <fullName evidence="3">tRNA threonylcarbamoyladenosine biosynthesis protein TsaE</fullName>
    </recommendedName>
    <alternativeName>
        <fullName evidence="10">t(6)A37 threonylcarbamoyladenosine biosynthesis protein TsaE</fullName>
    </alternativeName>
</protein>
<evidence type="ECO:0000256" key="2">
    <source>
        <dbReference type="ARBA" id="ARBA00007599"/>
    </source>
</evidence>
<evidence type="ECO:0000256" key="8">
    <source>
        <dbReference type="ARBA" id="ARBA00022840"/>
    </source>
</evidence>
<dbReference type="GO" id="GO:0005524">
    <property type="term" value="F:ATP binding"/>
    <property type="evidence" value="ECO:0007669"/>
    <property type="project" value="UniProtKB-KW"/>
</dbReference>
<dbReference type="PANTHER" id="PTHR33540">
    <property type="entry name" value="TRNA THREONYLCARBAMOYLADENOSINE BIOSYNTHESIS PROTEIN TSAE"/>
    <property type="match status" value="1"/>
</dbReference>
<comment type="subcellular location">
    <subcellularLocation>
        <location evidence="1">Cytoplasm</location>
    </subcellularLocation>
</comment>
<proteinExistence type="inferred from homology"/>
<evidence type="ECO:0000313" key="11">
    <source>
        <dbReference type="EMBL" id="GAG06671.1"/>
    </source>
</evidence>
<dbReference type="InterPro" id="IPR027417">
    <property type="entry name" value="P-loop_NTPase"/>
</dbReference>
<evidence type="ECO:0000256" key="3">
    <source>
        <dbReference type="ARBA" id="ARBA00019010"/>
    </source>
</evidence>
<accession>X0W1Q6</accession>
<dbReference type="EMBL" id="BARS01026984">
    <property type="protein sequence ID" value="GAG06671.1"/>
    <property type="molecule type" value="Genomic_DNA"/>
</dbReference>
<keyword evidence="5" id="KW-0819">tRNA processing</keyword>
<name>X0W1Q6_9ZZZZ</name>
<evidence type="ECO:0000256" key="9">
    <source>
        <dbReference type="ARBA" id="ARBA00022842"/>
    </source>
</evidence>
<evidence type="ECO:0000256" key="10">
    <source>
        <dbReference type="ARBA" id="ARBA00032441"/>
    </source>
</evidence>
<evidence type="ECO:0000256" key="4">
    <source>
        <dbReference type="ARBA" id="ARBA00022490"/>
    </source>
</evidence>
<dbReference type="PANTHER" id="PTHR33540:SF2">
    <property type="entry name" value="TRNA THREONYLCARBAMOYLADENOSINE BIOSYNTHESIS PROTEIN TSAE"/>
    <property type="match status" value="1"/>
</dbReference>
<dbReference type="GO" id="GO:0046872">
    <property type="term" value="F:metal ion binding"/>
    <property type="evidence" value="ECO:0007669"/>
    <property type="project" value="UniProtKB-KW"/>
</dbReference>
<dbReference type="GO" id="GO:0005737">
    <property type="term" value="C:cytoplasm"/>
    <property type="evidence" value="ECO:0007669"/>
    <property type="project" value="UniProtKB-SubCell"/>
</dbReference>
<keyword evidence="8" id="KW-0067">ATP-binding</keyword>
<sequence>ERLAGRLGTGDCVGLVGELGAGKTVLIRGIARGLGVADERVICSPTYVLVHEYAGRVPVFHVDLYRLTAAAEAGDLGLDEMLATGVVLIEWADRAEGVLPRPRWRMDIVPVGPTARAFALRRVG</sequence>
<dbReference type="NCBIfam" id="TIGR00150">
    <property type="entry name" value="T6A_YjeE"/>
    <property type="match status" value="1"/>
</dbReference>
<dbReference type="GO" id="GO:0002949">
    <property type="term" value="P:tRNA threonylcarbamoyladenosine modification"/>
    <property type="evidence" value="ECO:0007669"/>
    <property type="project" value="InterPro"/>
</dbReference>
<gene>
    <name evidence="11" type="ORF">S01H1_42422</name>
</gene>
<dbReference type="AlphaFoldDB" id="X0W1Q6"/>
<dbReference type="InterPro" id="IPR003442">
    <property type="entry name" value="T6A_TsaE"/>
</dbReference>
<keyword evidence="4" id="KW-0963">Cytoplasm</keyword>
<evidence type="ECO:0000256" key="1">
    <source>
        <dbReference type="ARBA" id="ARBA00004496"/>
    </source>
</evidence>
<organism evidence="11">
    <name type="scientific">marine sediment metagenome</name>
    <dbReference type="NCBI Taxonomy" id="412755"/>
    <lineage>
        <taxon>unclassified sequences</taxon>
        <taxon>metagenomes</taxon>
        <taxon>ecological metagenomes</taxon>
    </lineage>
</organism>
<keyword evidence="6" id="KW-0479">Metal-binding</keyword>
<dbReference type="Gene3D" id="3.40.50.300">
    <property type="entry name" value="P-loop containing nucleotide triphosphate hydrolases"/>
    <property type="match status" value="1"/>
</dbReference>
<reference evidence="11" key="1">
    <citation type="journal article" date="2014" name="Front. Microbiol.">
        <title>High frequency of phylogenetically diverse reductive dehalogenase-homologous genes in deep subseafloor sedimentary metagenomes.</title>
        <authorList>
            <person name="Kawai M."/>
            <person name="Futagami T."/>
            <person name="Toyoda A."/>
            <person name="Takaki Y."/>
            <person name="Nishi S."/>
            <person name="Hori S."/>
            <person name="Arai W."/>
            <person name="Tsubouchi T."/>
            <person name="Morono Y."/>
            <person name="Uchiyama I."/>
            <person name="Ito T."/>
            <person name="Fujiyama A."/>
            <person name="Inagaki F."/>
            <person name="Takami H."/>
        </authorList>
    </citation>
    <scope>NUCLEOTIDE SEQUENCE</scope>
    <source>
        <strain evidence="11">Expedition CK06-06</strain>
    </source>
</reference>
<dbReference type="Pfam" id="PF02367">
    <property type="entry name" value="TsaE"/>
    <property type="match status" value="1"/>
</dbReference>
<evidence type="ECO:0000256" key="5">
    <source>
        <dbReference type="ARBA" id="ARBA00022694"/>
    </source>
</evidence>
<feature type="non-terminal residue" evidence="11">
    <location>
        <position position="1"/>
    </location>
</feature>